<dbReference type="PATRIC" id="fig|504832.7.peg.937"/>
<dbReference type="AlphaFoldDB" id="B6JIT7"/>
<feature type="region of interest" description="Disordered" evidence="1">
    <location>
        <begin position="140"/>
        <end position="174"/>
    </location>
</feature>
<feature type="compositionally biased region" description="Low complexity" evidence="1">
    <location>
        <begin position="453"/>
        <end position="467"/>
    </location>
</feature>
<reference evidence="4 5" key="1">
    <citation type="journal article" date="2011" name="J. Bacteriol.">
        <title>Complete genome sequences of the chemolithoautotrophic Oligotropha carboxidovorans strains OM4 and OM5.</title>
        <authorList>
            <person name="Volland S."/>
            <person name="Rachinger M."/>
            <person name="Strittmatter A."/>
            <person name="Daniel R."/>
            <person name="Gottschalk G."/>
            <person name="Meyer O."/>
        </authorList>
    </citation>
    <scope>NUCLEOTIDE SEQUENCE [LARGE SCALE GENOMIC DNA]</scope>
    <source>
        <strain evidence="5">ATCC 49405 / DSM 1227 / KCTC 32145 / OM5</strain>
    </source>
</reference>
<feature type="transmembrane region" description="Helical" evidence="2">
    <location>
        <begin position="6"/>
        <end position="28"/>
    </location>
</feature>
<keyword evidence="2" id="KW-0812">Transmembrane</keyword>
<dbReference type="KEGG" id="ocg:OCA5_c08860"/>
<dbReference type="InterPro" id="IPR035919">
    <property type="entry name" value="EAL_sf"/>
</dbReference>
<dbReference type="HOGENOM" id="CLU_036071_0_0_5"/>
<dbReference type="RefSeq" id="WP_012564357.1">
    <property type="nucleotide sequence ID" value="NC_011386.1"/>
</dbReference>
<feature type="compositionally biased region" description="Low complexity" evidence="1">
    <location>
        <begin position="140"/>
        <end position="154"/>
    </location>
</feature>
<organism evidence="4 5">
    <name type="scientific">Afipia carboxidovorans (strain ATCC 49405 / DSM 1227 / KCTC 32145 / OM5)</name>
    <name type="common">Oligotropha carboxidovorans</name>
    <dbReference type="NCBI Taxonomy" id="504832"/>
    <lineage>
        <taxon>Bacteria</taxon>
        <taxon>Pseudomonadati</taxon>
        <taxon>Pseudomonadota</taxon>
        <taxon>Alphaproteobacteria</taxon>
        <taxon>Hyphomicrobiales</taxon>
        <taxon>Nitrobacteraceae</taxon>
        <taxon>Afipia</taxon>
    </lineage>
</organism>
<dbReference type="SMART" id="SM00052">
    <property type="entry name" value="EAL"/>
    <property type="match status" value="1"/>
</dbReference>
<dbReference type="PANTHER" id="PTHR33121:SF79">
    <property type="entry name" value="CYCLIC DI-GMP PHOSPHODIESTERASE PDED-RELATED"/>
    <property type="match status" value="1"/>
</dbReference>
<dbReference type="Pfam" id="PF00563">
    <property type="entry name" value="EAL"/>
    <property type="match status" value="1"/>
</dbReference>
<dbReference type="SUPFAM" id="SSF141868">
    <property type="entry name" value="EAL domain-like"/>
    <property type="match status" value="1"/>
</dbReference>
<evidence type="ECO:0000256" key="1">
    <source>
        <dbReference type="SAM" id="MobiDB-lite"/>
    </source>
</evidence>
<dbReference type="CDD" id="cd01948">
    <property type="entry name" value="EAL"/>
    <property type="match status" value="1"/>
</dbReference>
<dbReference type="GO" id="GO:0071111">
    <property type="term" value="F:cyclic-guanylate-specific phosphodiesterase activity"/>
    <property type="evidence" value="ECO:0007669"/>
    <property type="project" value="InterPro"/>
</dbReference>
<feature type="compositionally biased region" description="Low complexity" evidence="1">
    <location>
        <begin position="435"/>
        <end position="445"/>
    </location>
</feature>
<keyword evidence="2" id="KW-0472">Membrane</keyword>
<dbReference type="InterPro" id="IPR050706">
    <property type="entry name" value="Cyclic-di-GMP_PDE-like"/>
</dbReference>
<evidence type="ECO:0000313" key="5">
    <source>
        <dbReference type="Proteomes" id="UP000007730"/>
    </source>
</evidence>
<keyword evidence="2" id="KW-1133">Transmembrane helix</keyword>
<accession>B6JIT7</accession>
<sequence>MIRVSTIFITICMVLIAASFGLILYALTGLSIRESAFAGLAVLASLALYNVISTRVRGADVGTRITDLSHGTADLARQVAEYGRRLALIETRLTATDTAAQDRARSVMSEIGELGMMIKHLAGSVATHDELLASATSLASAHHLPPQPHEAAPVTPSPAAEPAPAVEAAVTTPHAAAEELPPAAAPLADVLAAIKSATQANRIDLYLQPIVSLPQRKVRFYEAVSRLRDDSDRIFNAGEFIDIAETSGQIGQIDYSVLFRCVQVLRRLHVRAKDVGMFCNISGATLANPAIFSECIAFLEANRALAPALVLEFKQSAFRTLGPIEIEHLAMLKRLGFQFSIDNVTDLKIDGRELADRGVRYLKVPASLLLERADASSADIHAADLSHLLTRFGIDLIAEKIEGERAVVDLLDYDVRFGQGFLFSAPRPLRPEAAMPAPVAASSNPPKAPSPTPAENATPPARAAADTRLSGTAALARRIAQS</sequence>
<feature type="region of interest" description="Disordered" evidence="1">
    <location>
        <begin position="435"/>
        <end position="472"/>
    </location>
</feature>
<dbReference type="OrthoDB" id="7178689at2"/>
<dbReference type="InterPro" id="IPR001633">
    <property type="entry name" value="EAL_dom"/>
</dbReference>
<gene>
    <name evidence="4" type="ordered locus">OCA5_c08860</name>
</gene>
<proteinExistence type="predicted"/>
<dbReference type="Proteomes" id="UP000007730">
    <property type="component" value="Chromosome"/>
</dbReference>
<protein>
    <submittedName>
        <fullName evidence="4">EAL domain protein</fullName>
    </submittedName>
</protein>
<dbReference type="STRING" id="504832.OCA5_c08860"/>
<dbReference type="PROSITE" id="PS50883">
    <property type="entry name" value="EAL"/>
    <property type="match status" value="1"/>
</dbReference>
<feature type="domain" description="EAL" evidence="3">
    <location>
        <begin position="187"/>
        <end position="440"/>
    </location>
</feature>
<keyword evidence="5" id="KW-1185">Reference proteome</keyword>
<dbReference type="EMBL" id="CP002826">
    <property type="protein sequence ID" value="AEI05608.1"/>
    <property type="molecule type" value="Genomic_DNA"/>
</dbReference>
<evidence type="ECO:0000313" key="4">
    <source>
        <dbReference type="EMBL" id="AEI05608.1"/>
    </source>
</evidence>
<feature type="compositionally biased region" description="Low complexity" evidence="1">
    <location>
        <begin position="162"/>
        <end position="174"/>
    </location>
</feature>
<dbReference type="Gene3D" id="3.20.20.450">
    <property type="entry name" value="EAL domain"/>
    <property type="match status" value="1"/>
</dbReference>
<name>B6JIT7_AFIC5</name>
<dbReference type="KEGG" id="oca:OCAR_7227"/>
<dbReference type="PANTHER" id="PTHR33121">
    <property type="entry name" value="CYCLIC DI-GMP PHOSPHODIESTERASE PDEF"/>
    <property type="match status" value="1"/>
</dbReference>
<evidence type="ECO:0000256" key="2">
    <source>
        <dbReference type="SAM" id="Phobius"/>
    </source>
</evidence>
<dbReference type="eggNOG" id="COG2200">
    <property type="taxonomic scope" value="Bacteria"/>
</dbReference>
<evidence type="ECO:0000259" key="3">
    <source>
        <dbReference type="PROSITE" id="PS50883"/>
    </source>
</evidence>